<evidence type="ECO:0000256" key="2">
    <source>
        <dbReference type="ARBA" id="ARBA00008970"/>
    </source>
</evidence>
<comment type="caution">
    <text evidence="7">The sequence shown here is derived from an EMBL/GenBank/DDBJ whole genome shotgun (WGS) entry which is preliminary data.</text>
</comment>
<organism evidence="7 8">
    <name type="scientific">Aphis craccivora</name>
    <name type="common">Cowpea aphid</name>
    <dbReference type="NCBI Taxonomy" id="307492"/>
    <lineage>
        <taxon>Eukaryota</taxon>
        <taxon>Metazoa</taxon>
        <taxon>Ecdysozoa</taxon>
        <taxon>Arthropoda</taxon>
        <taxon>Hexapoda</taxon>
        <taxon>Insecta</taxon>
        <taxon>Pterygota</taxon>
        <taxon>Neoptera</taxon>
        <taxon>Paraneoptera</taxon>
        <taxon>Hemiptera</taxon>
        <taxon>Sternorrhyncha</taxon>
        <taxon>Aphidomorpha</taxon>
        <taxon>Aphidoidea</taxon>
        <taxon>Aphididae</taxon>
        <taxon>Aphidini</taxon>
        <taxon>Aphis</taxon>
        <taxon>Aphis</taxon>
    </lineage>
</organism>
<evidence type="ECO:0000313" key="7">
    <source>
        <dbReference type="EMBL" id="KAF0771991.1"/>
    </source>
</evidence>
<keyword evidence="5" id="KW-0687">Ribonucleoprotein</keyword>
<comment type="similarity">
    <text evidence="2">Belongs to the mitochondrion-specific ribosomal protein mS33 family.</text>
</comment>
<dbReference type="AlphaFoldDB" id="A0A6G0ZKX1"/>
<keyword evidence="4" id="KW-0496">Mitochondrion</keyword>
<dbReference type="GO" id="GO:0005840">
    <property type="term" value="C:ribosome"/>
    <property type="evidence" value="ECO:0007669"/>
    <property type="project" value="UniProtKB-KW"/>
</dbReference>
<dbReference type="EMBL" id="VUJU01000226">
    <property type="protein sequence ID" value="KAF0771991.1"/>
    <property type="molecule type" value="Genomic_DNA"/>
</dbReference>
<comment type="subcellular location">
    <subcellularLocation>
        <location evidence="1">Mitochondrion</location>
    </subcellularLocation>
</comment>
<dbReference type="GO" id="GO:0005739">
    <property type="term" value="C:mitochondrion"/>
    <property type="evidence" value="ECO:0007669"/>
    <property type="project" value="UniProtKB-SubCell"/>
</dbReference>
<evidence type="ECO:0000256" key="6">
    <source>
        <dbReference type="ARBA" id="ARBA00035132"/>
    </source>
</evidence>
<keyword evidence="3 7" id="KW-0689">Ribosomal protein</keyword>
<dbReference type="Pfam" id="PF08293">
    <property type="entry name" value="MRP-S33"/>
    <property type="match status" value="1"/>
</dbReference>
<dbReference type="OrthoDB" id="5980584at2759"/>
<dbReference type="Proteomes" id="UP000478052">
    <property type="component" value="Unassembled WGS sequence"/>
</dbReference>
<name>A0A6G0ZKX1_APHCR</name>
<dbReference type="InterPro" id="IPR013219">
    <property type="entry name" value="Ribosomal_mS33"/>
</dbReference>
<gene>
    <name evidence="7" type="ORF">FWK35_00000279</name>
</gene>
<sequence>MLKILFKMRFYKYCDLVNANTNYANRMKMLSNRIFGDVVRPTNEKSMRVVKMFSEEPLYKKENVINYYPRHIETGLLMKKLREYGLYRDEHQDFIEEMRRLKALRGKVFVKGEKKRKAKSII</sequence>
<dbReference type="PANTHER" id="PTHR13362:SF2">
    <property type="entry name" value="SMALL RIBOSOMAL SUBUNIT PROTEIN MS33"/>
    <property type="match status" value="1"/>
</dbReference>
<evidence type="ECO:0000313" key="8">
    <source>
        <dbReference type="Proteomes" id="UP000478052"/>
    </source>
</evidence>
<accession>A0A6G0ZKX1</accession>
<protein>
    <recommendedName>
        <fullName evidence="6">Small ribosomal subunit protein mS33</fullName>
    </recommendedName>
</protein>
<evidence type="ECO:0000256" key="3">
    <source>
        <dbReference type="ARBA" id="ARBA00022980"/>
    </source>
</evidence>
<proteinExistence type="inferred from homology"/>
<reference evidence="7 8" key="1">
    <citation type="submission" date="2019-08" db="EMBL/GenBank/DDBJ databases">
        <title>Whole genome of Aphis craccivora.</title>
        <authorList>
            <person name="Voronova N.V."/>
            <person name="Shulinski R.S."/>
            <person name="Bandarenka Y.V."/>
            <person name="Zhorov D.G."/>
            <person name="Warner D."/>
        </authorList>
    </citation>
    <scope>NUCLEOTIDE SEQUENCE [LARGE SCALE GENOMIC DNA]</scope>
    <source>
        <strain evidence="7">180601</strain>
        <tissue evidence="7">Whole Body</tissue>
    </source>
</reference>
<dbReference type="PANTHER" id="PTHR13362">
    <property type="entry name" value="MITOCHONDRIAL RIBOSOMAL PROTEIN S33"/>
    <property type="match status" value="1"/>
</dbReference>
<dbReference type="GO" id="GO:1990904">
    <property type="term" value="C:ribonucleoprotein complex"/>
    <property type="evidence" value="ECO:0007669"/>
    <property type="project" value="UniProtKB-KW"/>
</dbReference>
<evidence type="ECO:0000256" key="5">
    <source>
        <dbReference type="ARBA" id="ARBA00023274"/>
    </source>
</evidence>
<evidence type="ECO:0000256" key="1">
    <source>
        <dbReference type="ARBA" id="ARBA00004173"/>
    </source>
</evidence>
<keyword evidence="8" id="KW-1185">Reference proteome</keyword>
<evidence type="ECO:0000256" key="4">
    <source>
        <dbReference type="ARBA" id="ARBA00023128"/>
    </source>
</evidence>